<evidence type="ECO:0000313" key="2">
    <source>
        <dbReference type="EMBL" id="GHA74182.1"/>
    </source>
</evidence>
<protein>
    <recommendedName>
        <fullName evidence="4">Type IV pilus biogenesis/stability protein PilW</fullName>
    </recommendedName>
</protein>
<dbReference type="InterPro" id="IPR011717">
    <property type="entry name" value="TPR-4"/>
</dbReference>
<dbReference type="PROSITE" id="PS51257">
    <property type="entry name" value="PROKAR_LIPOPROTEIN"/>
    <property type="match status" value="1"/>
</dbReference>
<organism evidence="2 3">
    <name type="scientific">Cognatilysobacter bugurensis</name>
    <dbReference type="NCBI Taxonomy" id="543356"/>
    <lineage>
        <taxon>Bacteria</taxon>
        <taxon>Pseudomonadati</taxon>
        <taxon>Pseudomonadota</taxon>
        <taxon>Gammaproteobacteria</taxon>
        <taxon>Lysobacterales</taxon>
        <taxon>Lysobacteraceae</taxon>
        <taxon>Cognatilysobacter</taxon>
    </lineage>
</organism>
<comment type="caution">
    <text evidence="2">The sequence shown here is derived from an EMBL/GenBank/DDBJ whole genome shotgun (WGS) entry which is preliminary data.</text>
</comment>
<dbReference type="AlphaFoldDB" id="A0A918SVY8"/>
<dbReference type="InterPro" id="IPR052384">
    <property type="entry name" value="TMTC_O-mannosyltransferase"/>
</dbReference>
<dbReference type="PANTHER" id="PTHR44216">
    <property type="entry name" value="PROTEIN O-MANNOSYL-TRANSFERASE TMTC2"/>
    <property type="match status" value="1"/>
</dbReference>
<evidence type="ECO:0008006" key="4">
    <source>
        <dbReference type="Google" id="ProtNLM"/>
    </source>
</evidence>
<reference evidence="2" key="1">
    <citation type="journal article" date="2014" name="Int. J. Syst. Evol. Microbiol.">
        <title>Complete genome sequence of Corynebacterium casei LMG S-19264T (=DSM 44701T), isolated from a smear-ripened cheese.</title>
        <authorList>
            <consortium name="US DOE Joint Genome Institute (JGI-PGF)"/>
            <person name="Walter F."/>
            <person name="Albersmeier A."/>
            <person name="Kalinowski J."/>
            <person name="Ruckert C."/>
        </authorList>
    </citation>
    <scope>NUCLEOTIDE SEQUENCE</scope>
    <source>
        <strain evidence="2">KCTC 23077</strain>
    </source>
</reference>
<feature type="chain" id="PRO_5037550942" description="Type IV pilus biogenesis/stability protein PilW" evidence="1">
    <location>
        <begin position="32"/>
        <end position="282"/>
    </location>
</feature>
<keyword evidence="1" id="KW-0732">Signal</keyword>
<dbReference type="Proteomes" id="UP000646426">
    <property type="component" value="Unassembled WGS sequence"/>
</dbReference>
<feature type="signal peptide" evidence="1">
    <location>
        <begin position="1"/>
        <end position="31"/>
    </location>
</feature>
<dbReference type="PANTHER" id="PTHR44216:SF3">
    <property type="entry name" value="PROTEIN O-MANNOSYL-TRANSFERASE TMTC2"/>
    <property type="match status" value="1"/>
</dbReference>
<reference evidence="2" key="2">
    <citation type="submission" date="2020-09" db="EMBL/GenBank/DDBJ databases">
        <authorList>
            <person name="Sun Q."/>
            <person name="Kim S."/>
        </authorList>
    </citation>
    <scope>NUCLEOTIDE SEQUENCE</scope>
    <source>
        <strain evidence="2">KCTC 23077</strain>
    </source>
</reference>
<proteinExistence type="predicted"/>
<dbReference type="Pfam" id="PF07721">
    <property type="entry name" value="TPR_4"/>
    <property type="match status" value="2"/>
</dbReference>
<gene>
    <name evidence="2" type="ORF">GCM10007067_08880</name>
</gene>
<evidence type="ECO:0000313" key="3">
    <source>
        <dbReference type="Proteomes" id="UP000646426"/>
    </source>
</evidence>
<dbReference type="InterPro" id="IPR011990">
    <property type="entry name" value="TPR-like_helical_dom_sf"/>
</dbReference>
<accession>A0A918SVY8</accession>
<evidence type="ECO:0000256" key="1">
    <source>
        <dbReference type="SAM" id="SignalP"/>
    </source>
</evidence>
<sequence length="282" mass="29934">MPRKRRLPFPPGAAASRRVVVLVLLACFASASCSRVAFLKPDASRGDYRRVAPTVDVSTDARSAGALPLVLEARTHLQAGRSAEALTVAKKAVRGDAKSADAHTVLAHALERAGRSAGAGVHFRKAAELAPTRGETLNNYGVWLCTQGRAAESLEWFANAARIPGYATRSGSLANAGACARDAGDAASAEAFSREALRGDATQVVALGTLARVMFEQGRWFEARAFSERRLAAAPEDAASLQLASQIEQKLGDSDAARRYFERMRKLESADGDADPGKLEGR</sequence>
<keyword evidence="3" id="KW-1185">Reference proteome</keyword>
<name>A0A918SVY8_9GAMM</name>
<dbReference type="GO" id="GO:0042802">
    <property type="term" value="F:identical protein binding"/>
    <property type="evidence" value="ECO:0007669"/>
    <property type="project" value="InterPro"/>
</dbReference>
<dbReference type="EMBL" id="BMYD01000001">
    <property type="protein sequence ID" value="GHA74182.1"/>
    <property type="molecule type" value="Genomic_DNA"/>
</dbReference>
<dbReference type="Pfam" id="PF14559">
    <property type="entry name" value="TPR_19"/>
    <property type="match status" value="1"/>
</dbReference>
<dbReference type="SUPFAM" id="SSF48452">
    <property type="entry name" value="TPR-like"/>
    <property type="match status" value="1"/>
</dbReference>
<dbReference type="Gene3D" id="1.25.40.10">
    <property type="entry name" value="Tetratricopeptide repeat domain"/>
    <property type="match status" value="1"/>
</dbReference>